<dbReference type="Proteomes" id="UP001272325">
    <property type="component" value="Unassembled WGS sequence"/>
</dbReference>
<evidence type="ECO:0000313" key="1">
    <source>
        <dbReference type="EMBL" id="MDW6017620.1"/>
    </source>
</evidence>
<evidence type="ECO:0000313" key="2">
    <source>
        <dbReference type="Proteomes" id="UP001272325"/>
    </source>
</evidence>
<dbReference type="EMBL" id="JAWRCN010000001">
    <property type="protein sequence ID" value="MDW6017620.1"/>
    <property type="molecule type" value="Genomic_DNA"/>
</dbReference>
<accession>A0ABU4IGX6</accession>
<comment type="caution">
    <text evidence="1">The sequence shown here is derived from an EMBL/GenBank/DDBJ whole genome shotgun (WGS) entry which is preliminary data.</text>
</comment>
<proteinExistence type="predicted"/>
<protein>
    <submittedName>
        <fullName evidence="1">Uncharacterized protein</fullName>
    </submittedName>
</protein>
<keyword evidence="2" id="KW-1185">Reference proteome</keyword>
<sequence>MRVTYSYRGCQCPLWYSTPVLTRLAAPSVVLTTLEPDKKQMVWAHIQQNHQPIANLLKSSEFKQVKQNLEQYFGPVAIGVDLKDIGGTLYGVRRTTKTDH</sequence>
<reference evidence="1 2" key="1">
    <citation type="submission" date="2023-11" db="EMBL/GenBank/DDBJ databases">
        <title>Plant-associative lifestyle of Vibrio porteresiae and its evolutionary dynamics.</title>
        <authorList>
            <person name="Rameshkumar N."/>
            <person name="Kirti K."/>
        </authorList>
    </citation>
    <scope>NUCLEOTIDE SEQUENCE [LARGE SCALE GENOMIC DNA]</scope>
    <source>
        <strain evidence="1 2">MSSRF60</strain>
    </source>
</reference>
<organism evidence="1 2">
    <name type="scientific">Vibrio plantisponsor</name>
    <dbReference type="NCBI Taxonomy" id="664643"/>
    <lineage>
        <taxon>Bacteria</taxon>
        <taxon>Pseudomonadati</taxon>
        <taxon>Pseudomonadota</taxon>
        <taxon>Gammaproteobacteria</taxon>
        <taxon>Vibrionales</taxon>
        <taxon>Vibrionaceae</taxon>
        <taxon>Vibrio</taxon>
    </lineage>
</organism>
<name>A0ABU4IGX6_9VIBR</name>
<gene>
    <name evidence="1" type="ORF">SBW85_07495</name>
</gene>